<accession>A0A2J7ZVP9</accession>
<protein>
    <submittedName>
        <fullName evidence="1">Uncharacterized protein</fullName>
    </submittedName>
</protein>
<sequence length="93" mass="9601">MNALKACSVRPTCSARSPSVKVSAIAAPLASSTKGSTNGGGPHRVLAVQATMEDINKALGECIKQAADMSSLEKINRGIGKEITKAATNRFQS</sequence>
<organism evidence="1 2">
    <name type="scientific">Tetrabaena socialis</name>
    <dbReference type="NCBI Taxonomy" id="47790"/>
    <lineage>
        <taxon>Eukaryota</taxon>
        <taxon>Viridiplantae</taxon>
        <taxon>Chlorophyta</taxon>
        <taxon>core chlorophytes</taxon>
        <taxon>Chlorophyceae</taxon>
        <taxon>CS clade</taxon>
        <taxon>Chlamydomonadales</taxon>
        <taxon>Tetrabaenaceae</taxon>
        <taxon>Tetrabaena</taxon>
    </lineage>
</organism>
<evidence type="ECO:0000313" key="2">
    <source>
        <dbReference type="Proteomes" id="UP000236333"/>
    </source>
</evidence>
<dbReference type="AlphaFoldDB" id="A0A2J7ZVP9"/>
<evidence type="ECO:0000313" key="1">
    <source>
        <dbReference type="EMBL" id="PNH04344.1"/>
    </source>
</evidence>
<gene>
    <name evidence="1" type="ORF">TSOC_009491</name>
</gene>
<dbReference type="OrthoDB" id="534401at2759"/>
<reference evidence="1 2" key="1">
    <citation type="journal article" date="2017" name="Mol. Biol. Evol.">
        <title>The 4-celled Tetrabaena socialis nuclear genome reveals the essential components for genetic control of cell number at the origin of multicellularity in the volvocine lineage.</title>
        <authorList>
            <person name="Featherston J."/>
            <person name="Arakaki Y."/>
            <person name="Hanschen E.R."/>
            <person name="Ferris P.J."/>
            <person name="Michod R.E."/>
            <person name="Olson B.J.S.C."/>
            <person name="Nozaki H."/>
            <person name="Durand P.M."/>
        </authorList>
    </citation>
    <scope>NUCLEOTIDE SEQUENCE [LARGE SCALE GENOMIC DNA]</scope>
    <source>
        <strain evidence="1 2">NIES-571</strain>
    </source>
</reference>
<dbReference type="EMBL" id="PGGS01000397">
    <property type="protein sequence ID" value="PNH04344.1"/>
    <property type="molecule type" value="Genomic_DNA"/>
</dbReference>
<proteinExistence type="predicted"/>
<comment type="caution">
    <text evidence="1">The sequence shown here is derived from an EMBL/GenBank/DDBJ whole genome shotgun (WGS) entry which is preliminary data.</text>
</comment>
<keyword evidence="2" id="KW-1185">Reference proteome</keyword>
<dbReference type="Proteomes" id="UP000236333">
    <property type="component" value="Unassembled WGS sequence"/>
</dbReference>
<name>A0A2J7ZVP9_9CHLO</name>